<organism evidence="1">
    <name type="scientific">marine sediment metagenome</name>
    <dbReference type="NCBI Taxonomy" id="412755"/>
    <lineage>
        <taxon>unclassified sequences</taxon>
        <taxon>metagenomes</taxon>
        <taxon>ecological metagenomes</taxon>
    </lineage>
</organism>
<sequence length="155" mass="18649">MSEERLSKLQKWILQECVKELFIFRNQARKFYNKHFPPKRVRYPLREQERKFFNWSKRVWPDGHEQELFSPKKELISTRSIEAIISKTFRNLVEKGFLVKAKLGYRLTEKGWLKANKNNNTEIVSFKDYNDRVEKEIKGLSAWLEGLRVLAGTKR</sequence>
<dbReference type="EMBL" id="BARV01009786">
    <property type="protein sequence ID" value="GAI04074.1"/>
    <property type="molecule type" value="Genomic_DNA"/>
</dbReference>
<gene>
    <name evidence="1" type="ORF">S06H3_19171</name>
</gene>
<proteinExistence type="predicted"/>
<protein>
    <submittedName>
        <fullName evidence="1">Uncharacterized protein</fullName>
    </submittedName>
</protein>
<comment type="caution">
    <text evidence="1">The sequence shown here is derived from an EMBL/GenBank/DDBJ whole genome shotgun (WGS) entry which is preliminary data.</text>
</comment>
<name>X1MCK2_9ZZZZ</name>
<accession>X1MCK2</accession>
<dbReference type="AlphaFoldDB" id="X1MCK2"/>
<reference evidence="1" key="1">
    <citation type="journal article" date="2014" name="Front. Microbiol.">
        <title>High frequency of phylogenetically diverse reductive dehalogenase-homologous genes in deep subseafloor sedimentary metagenomes.</title>
        <authorList>
            <person name="Kawai M."/>
            <person name="Futagami T."/>
            <person name="Toyoda A."/>
            <person name="Takaki Y."/>
            <person name="Nishi S."/>
            <person name="Hori S."/>
            <person name="Arai W."/>
            <person name="Tsubouchi T."/>
            <person name="Morono Y."/>
            <person name="Uchiyama I."/>
            <person name="Ito T."/>
            <person name="Fujiyama A."/>
            <person name="Inagaki F."/>
            <person name="Takami H."/>
        </authorList>
    </citation>
    <scope>NUCLEOTIDE SEQUENCE</scope>
    <source>
        <strain evidence="1">Expedition CK06-06</strain>
    </source>
</reference>
<evidence type="ECO:0000313" key="1">
    <source>
        <dbReference type="EMBL" id="GAI04074.1"/>
    </source>
</evidence>